<organism evidence="3 4">
    <name type="scientific">Leucosporidium creatinivorum</name>
    <dbReference type="NCBI Taxonomy" id="106004"/>
    <lineage>
        <taxon>Eukaryota</taxon>
        <taxon>Fungi</taxon>
        <taxon>Dikarya</taxon>
        <taxon>Basidiomycota</taxon>
        <taxon>Pucciniomycotina</taxon>
        <taxon>Microbotryomycetes</taxon>
        <taxon>Leucosporidiales</taxon>
        <taxon>Leucosporidium</taxon>
    </lineage>
</organism>
<feature type="region of interest" description="Disordered" evidence="1">
    <location>
        <begin position="1"/>
        <end position="29"/>
    </location>
</feature>
<feature type="compositionally biased region" description="Basic residues" evidence="1">
    <location>
        <begin position="14"/>
        <end position="24"/>
    </location>
</feature>
<dbReference type="Proteomes" id="UP000193467">
    <property type="component" value="Unassembled WGS sequence"/>
</dbReference>
<feature type="region of interest" description="Disordered" evidence="1">
    <location>
        <begin position="64"/>
        <end position="142"/>
    </location>
</feature>
<dbReference type="OrthoDB" id="2524808at2759"/>
<feature type="region of interest" description="Disordered" evidence="1">
    <location>
        <begin position="571"/>
        <end position="591"/>
    </location>
</feature>
<feature type="compositionally biased region" description="Pro residues" evidence="1">
    <location>
        <begin position="1"/>
        <end position="13"/>
    </location>
</feature>
<proteinExistence type="predicted"/>
<reference evidence="3 4" key="1">
    <citation type="submission" date="2016-07" db="EMBL/GenBank/DDBJ databases">
        <title>Pervasive Adenine N6-methylation of Active Genes in Fungi.</title>
        <authorList>
            <consortium name="DOE Joint Genome Institute"/>
            <person name="Mondo S.J."/>
            <person name="Dannebaum R.O."/>
            <person name="Kuo R.C."/>
            <person name="Labutti K."/>
            <person name="Haridas S."/>
            <person name="Kuo A."/>
            <person name="Salamov A."/>
            <person name="Ahrendt S.R."/>
            <person name="Lipzen A."/>
            <person name="Sullivan W."/>
            <person name="Andreopoulos W.B."/>
            <person name="Clum A."/>
            <person name="Lindquist E."/>
            <person name="Daum C."/>
            <person name="Ramamoorthy G.K."/>
            <person name="Gryganskyi A."/>
            <person name="Culley D."/>
            <person name="Magnuson J.K."/>
            <person name="James T.Y."/>
            <person name="O'Malley M.A."/>
            <person name="Stajich J.E."/>
            <person name="Spatafora J.W."/>
            <person name="Visel A."/>
            <person name="Grigoriev I.V."/>
        </authorList>
    </citation>
    <scope>NUCLEOTIDE SEQUENCE [LARGE SCALE GENOMIC DNA]</scope>
    <source>
        <strain evidence="3 4">62-1032</strain>
    </source>
</reference>
<dbReference type="EMBL" id="MCGR01000050">
    <property type="protein sequence ID" value="ORY72734.1"/>
    <property type="molecule type" value="Genomic_DNA"/>
</dbReference>
<protein>
    <submittedName>
        <fullName evidence="3">Uncharacterized protein</fullName>
    </submittedName>
</protein>
<keyword evidence="2" id="KW-0812">Transmembrane</keyword>
<evidence type="ECO:0000256" key="2">
    <source>
        <dbReference type="SAM" id="Phobius"/>
    </source>
</evidence>
<name>A0A1Y2EN44_9BASI</name>
<feature type="compositionally biased region" description="Basic residues" evidence="1">
    <location>
        <begin position="389"/>
        <end position="406"/>
    </location>
</feature>
<feature type="region of interest" description="Disordered" evidence="1">
    <location>
        <begin position="374"/>
        <end position="445"/>
    </location>
</feature>
<feature type="transmembrane region" description="Helical" evidence="2">
    <location>
        <begin position="467"/>
        <end position="487"/>
    </location>
</feature>
<feature type="compositionally biased region" description="Acidic residues" evidence="1">
    <location>
        <begin position="91"/>
        <end position="102"/>
    </location>
</feature>
<keyword evidence="4" id="KW-1185">Reference proteome</keyword>
<sequence>MAPPVVPYDPPPRPRPRSRSRSRTRLSSGFEAIEHLANDTQQVAAEVERAARFGETLADDYREACPGAWLNQPSPARGEAPRRRERQEEQTTTDDEVEEWEDPPSPKERSRSRTDVRRTMVSEGSQTSKRNLKGRSPPWIQSDDGYESLDTFKAALADARSFVDTLHSTTRSITTLRSRLTGSNYSKKPLRRRRQSTEPLTPTDEAELASLTTSARKEILLTYHTIQALKSEYPLFTKPFSSSPQLLRSSSSYKTLTKSLSKLYGSFADLLNFVEDRAGEEKKDMERGVADQRLMAWMRECEPGLQEEEVLSELKAAKREAGKKGVEELRPESFARRWALENPSTEIDHSLQAIDLLEHGFMKTEDLKKGTSGMWDKIGGLLHPSTKSRPSKPRNKDTKKPKKRQQRYFDLGKDKGAESSSDDSDADLLGPDGQLPYSIPTDDPNAVETVENQIDDLKRKKRMERTAFPFLVLEWICILALYLYWFISRQLGNPNPLGNVDLGSHLGDDAWGDTTDGVIQTTFSASASGAGSGNGTAMVEATTTEEAMSTSGSASATITAEKGAAVTAMPVSTSISTSEAQSTSMGSATDP</sequence>
<evidence type="ECO:0000256" key="1">
    <source>
        <dbReference type="SAM" id="MobiDB-lite"/>
    </source>
</evidence>
<feature type="compositionally biased region" description="Basic and acidic residues" evidence="1">
    <location>
        <begin position="104"/>
        <end position="120"/>
    </location>
</feature>
<feature type="compositionally biased region" description="Basic and acidic residues" evidence="1">
    <location>
        <begin position="79"/>
        <end position="89"/>
    </location>
</feature>
<evidence type="ECO:0000313" key="4">
    <source>
        <dbReference type="Proteomes" id="UP000193467"/>
    </source>
</evidence>
<evidence type="ECO:0000313" key="3">
    <source>
        <dbReference type="EMBL" id="ORY72734.1"/>
    </source>
</evidence>
<keyword evidence="2" id="KW-1133">Transmembrane helix</keyword>
<accession>A0A1Y2EN44</accession>
<comment type="caution">
    <text evidence="3">The sequence shown here is derived from an EMBL/GenBank/DDBJ whole genome shotgun (WGS) entry which is preliminary data.</text>
</comment>
<gene>
    <name evidence="3" type="ORF">BCR35DRAFT_333911</name>
</gene>
<keyword evidence="2" id="KW-0472">Membrane</keyword>
<feature type="region of interest" description="Disordered" evidence="1">
    <location>
        <begin position="183"/>
        <end position="206"/>
    </location>
</feature>
<dbReference type="AlphaFoldDB" id="A0A1Y2EN44"/>
<dbReference type="InParanoid" id="A0A1Y2EN44"/>